<dbReference type="SUPFAM" id="SSF53448">
    <property type="entry name" value="Nucleotide-diphospho-sugar transferases"/>
    <property type="match status" value="1"/>
</dbReference>
<protein>
    <recommendedName>
        <fullName evidence="3">Nucleotide-diphospho-sugar transferase</fullName>
    </recommendedName>
</protein>
<accession>A0AAN6FIG4</accession>
<dbReference type="Proteomes" id="UP001168146">
    <property type="component" value="Unassembled WGS sequence"/>
</dbReference>
<dbReference type="Gene3D" id="3.90.550.10">
    <property type="entry name" value="Spore Coat Polysaccharide Biosynthesis Protein SpsA, Chain A"/>
    <property type="match status" value="1"/>
</dbReference>
<name>A0AAN6FIG4_9PEZI</name>
<evidence type="ECO:0000313" key="2">
    <source>
        <dbReference type="Proteomes" id="UP001168146"/>
    </source>
</evidence>
<dbReference type="EMBL" id="JASUXU010000038">
    <property type="protein sequence ID" value="KAK0318138.1"/>
    <property type="molecule type" value="Genomic_DNA"/>
</dbReference>
<evidence type="ECO:0008006" key="3">
    <source>
        <dbReference type="Google" id="ProtNLM"/>
    </source>
</evidence>
<reference evidence="1" key="1">
    <citation type="submission" date="2021-12" db="EMBL/GenBank/DDBJ databases">
        <title>Black yeast isolated from Biological Soil Crust.</title>
        <authorList>
            <person name="Kurbessoian T."/>
        </authorList>
    </citation>
    <scope>NUCLEOTIDE SEQUENCE</scope>
    <source>
        <strain evidence="1">CCFEE 5208</strain>
    </source>
</reference>
<gene>
    <name evidence="1" type="ORF">LTR82_010837</name>
</gene>
<evidence type="ECO:0000313" key="1">
    <source>
        <dbReference type="EMBL" id="KAK0318138.1"/>
    </source>
</evidence>
<dbReference type="AlphaFoldDB" id="A0AAN6FIG4"/>
<sequence>MKTKPRTIALCIALFLASAFITYTLRVGHHSATNGSWLPAVSHTRAHNQHILSTPKAAYATFLAANTHPEGEEDIPDDQDGNFLSTRVLAYQLLHSRTAGTNLSIPFLVLCSRDVSKRKRDRLKKDDSSNWSSTSKILFVDANTLITKPLDSVFHDEGTLTQASGTNPDTIKQDEGALPRTYMFSTNGDVQGYDHPYPPDPNLDYSNCGFFVFTPSNVLFDYYLTLLKLPGRFDTGFPEQSLLNYAHRRDGNMPWKPLWHGWNVNWPTEKNWRGGAHSFHAKYSDGDPSHDPVLKAIWKEQRAEMEGYYSGREEASR</sequence>
<comment type="caution">
    <text evidence="1">The sequence shown here is derived from an EMBL/GenBank/DDBJ whole genome shotgun (WGS) entry which is preliminary data.</text>
</comment>
<proteinExistence type="predicted"/>
<organism evidence="1 2">
    <name type="scientific">Friedmanniomyces endolithicus</name>
    <dbReference type="NCBI Taxonomy" id="329885"/>
    <lineage>
        <taxon>Eukaryota</taxon>
        <taxon>Fungi</taxon>
        <taxon>Dikarya</taxon>
        <taxon>Ascomycota</taxon>
        <taxon>Pezizomycotina</taxon>
        <taxon>Dothideomycetes</taxon>
        <taxon>Dothideomycetidae</taxon>
        <taxon>Mycosphaerellales</taxon>
        <taxon>Teratosphaeriaceae</taxon>
        <taxon>Friedmanniomyces</taxon>
    </lineage>
</organism>
<dbReference type="InterPro" id="IPR029044">
    <property type="entry name" value="Nucleotide-diphossugar_trans"/>
</dbReference>